<evidence type="ECO:0008006" key="5">
    <source>
        <dbReference type="Google" id="ProtNLM"/>
    </source>
</evidence>
<evidence type="ECO:0000313" key="4">
    <source>
        <dbReference type="Proteomes" id="UP001501102"/>
    </source>
</evidence>
<proteinExistence type="predicted"/>
<feature type="region of interest" description="Disordered" evidence="1">
    <location>
        <begin position="29"/>
        <end position="73"/>
    </location>
</feature>
<feature type="chain" id="PRO_5045588869" description="Secreted protein" evidence="2">
    <location>
        <begin position="30"/>
        <end position="119"/>
    </location>
</feature>
<sequence>MKSRAFRLAPAAVVTAGLLFAGTAGVAVAAPSDDSPSPSSSATTGDPSSPPSAQEEKQAKQETEQLAKAHWEKHGPYYDEKSCRKAGEEGKRQGKWHEYKCKKYWDHDEYHWYWWLYTR</sequence>
<comment type="caution">
    <text evidence="3">The sequence shown here is derived from an EMBL/GenBank/DDBJ whole genome shotgun (WGS) entry which is preliminary data.</text>
</comment>
<organism evidence="3 4">
    <name type="scientific">Streptomyces thioluteus</name>
    <dbReference type="NCBI Taxonomy" id="66431"/>
    <lineage>
        <taxon>Bacteria</taxon>
        <taxon>Bacillati</taxon>
        <taxon>Actinomycetota</taxon>
        <taxon>Actinomycetes</taxon>
        <taxon>Kitasatosporales</taxon>
        <taxon>Streptomycetaceae</taxon>
        <taxon>Streptomyces</taxon>
    </lineage>
</organism>
<keyword evidence="4" id="KW-1185">Reference proteome</keyword>
<evidence type="ECO:0000313" key="3">
    <source>
        <dbReference type="EMBL" id="GAA2918352.1"/>
    </source>
</evidence>
<feature type="compositionally biased region" description="Basic and acidic residues" evidence="1">
    <location>
        <begin position="54"/>
        <end position="73"/>
    </location>
</feature>
<evidence type="ECO:0000256" key="2">
    <source>
        <dbReference type="SAM" id="SignalP"/>
    </source>
</evidence>
<keyword evidence="2" id="KW-0732">Signal</keyword>
<reference evidence="4" key="1">
    <citation type="journal article" date="2019" name="Int. J. Syst. Evol. Microbiol.">
        <title>The Global Catalogue of Microorganisms (GCM) 10K type strain sequencing project: providing services to taxonomists for standard genome sequencing and annotation.</title>
        <authorList>
            <consortium name="The Broad Institute Genomics Platform"/>
            <consortium name="The Broad Institute Genome Sequencing Center for Infectious Disease"/>
            <person name="Wu L."/>
            <person name="Ma J."/>
        </authorList>
    </citation>
    <scope>NUCLEOTIDE SEQUENCE [LARGE SCALE GENOMIC DNA]</scope>
    <source>
        <strain evidence="4">JCM 4087</strain>
    </source>
</reference>
<dbReference type="EMBL" id="BAAAXZ010000048">
    <property type="protein sequence ID" value="GAA2918352.1"/>
    <property type="molecule type" value="Genomic_DNA"/>
</dbReference>
<accession>A0ABP6J2I7</accession>
<dbReference type="Proteomes" id="UP001501102">
    <property type="component" value="Unassembled WGS sequence"/>
</dbReference>
<gene>
    <name evidence="3" type="ORF">GCM10020221_13290</name>
</gene>
<name>A0ABP6J2I7_STRTU</name>
<protein>
    <recommendedName>
        <fullName evidence="5">Secreted protein</fullName>
    </recommendedName>
</protein>
<feature type="signal peptide" evidence="2">
    <location>
        <begin position="1"/>
        <end position="29"/>
    </location>
</feature>
<evidence type="ECO:0000256" key="1">
    <source>
        <dbReference type="SAM" id="MobiDB-lite"/>
    </source>
</evidence>
<feature type="compositionally biased region" description="Low complexity" evidence="1">
    <location>
        <begin position="29"/>
        <end position="53"/>
    </location>
</feature>
<dbReference type="RefSeq" id="WP_344961456.1">
    <property type="nucleotide sequence ID" value="NZ_BAAAXZ010000048.1"/>
</dbReference>